<dbReference type="Proteomes" id="UP000030949">
    <property type="component" value="Unassembled WGS sequence"/>
</dbReference>
<dbReference type="Pfam" id="PF19929">
    <property type="entry name" value="DUF6392"/>
    <property type="match status" value="1"/>
</dbReference>
<organism evidence="1 2">
    <name type="scientific">Pseudomonas frederiksbergensis</name>
    <dbReference type="NCBI Taxonomy" id="104087"/>
    <lineage>
        <taxon>Bacteria</taxon>
        <taxon>Pseudomonadati</taxon>
        <taxon>Pseudomonadota</taxon>
        <taxon>Gammaproteobacteria</taxon>
        <taxon>Pseudomonadales</taxon>
        <taxon>Pseudomonadaceae</taxon>
        <taxon>Pseudomonas</taxon>
    </lineage>
</organism>
<accession>A0A0B1YW79</accession>
<dbReference type="OrthoDB" id="7029641at2"/>
<dbReference type="InterPro" id="IPR045657">
    <property type="entry name" value="DUF6392"/>
</dbReference>
<gene>
    <name evidence="1" type="ORF">JZ00_20215</name>
</gene>
<evidence type="ECO:0000313" key="2">
    <source>
        <dbReference type="Proteomes" id="UP000030949"/>
    </source>
</evidence>
<reference evidence="2" key="1">
    <citation type="submission" date="2015-03" db="EMBL/GenBank/DDBJ databases">
        <title>Pseudomonas frederiksbergensis hydrocarbon degrader.</title>
        <authorList>
            <person name="Brown L.M."/>
            <person name="Ruiz O.N."/>
            <person name="Mueller S."/>
            <person name="Gunasekera T.S."/>
        </authorList>
    </citation>
    <scope>NUCLEOTIDE SEQUENCE [LARGE SCALE GENOMIC DNA]</scope>
    <source>
        <strain evidence="2">SI8</strain>
    </source>
</reference>
<protein>
    <recommendedName>
        <fullName evidence="3">Pyocin immunity protein</fullName>
    </recommendedName>
</protein>
<sequence>MKAFELEVLIERIGSQYEILLSEGILPDQSLTEIFEGDDQLWLEPEPGIDLDFWRETGKFETLFVSLIRTTPSTKEYKGELPAPYASEMTQDDVHAIFGEPMASKGPIKMPVPIGMTGGWDSYPLDPELYPGKKVVFQYTQDMRVKTLVFTLIDKGHR</sequence>
<dbReference type="EMBL" id="JQGJ01000013">
    <property type="protein sequence ID" value="KHK63119.1"/>
    <property type="molecule type" value="Genomic_DNA"/>
</dbReference>
<name>A0A0B1YW79_9PSED</name>
<evidence type="ECO:0008006" key="3">
    <source>
        <dbReference type="Google" id="ProtNLM"/>
    </source>
</evidence>
<proteinExistence type="predicted"/>
<evidence type="ECO:0000313" key="1">
    <source>
        <dbReference type="EMBL" id="KHK63119.1"/>
    </source>
</evidence>
<dbReference type="RefSeq" id="WP_039593028.1">
    <property type="nucleotide sequence ID" value="NZ_JQGJ02000001.1"/>
</dbReference>
<comment type="caution">
    <text evidence="1">The sequence shown here is derived from an EMBL/GenBank/DDBJ whole genome shotgun (WGS) entry which is preliminary data.</text>
</comment>
<dbReference type="AlphaFoldDB" id="A0A0B1YW79"/>